<dbReference type="EMBL" id="DTGD01000024">
    <property type="protein sequence ID" value="HGB35393.1"/>
    <property type="molecule type" value="Genomic_DNA"/>
</dbReference>
<proteinExistence type="predicted"/>
<dbReference type="AlphaFoldDB" id="A0A7V3KMC7"/>
<organism evidence="2">
    <name type="scientific">candidate division WOR-3 bacterium</name>
    <dbReference type="NCBI Taxonomy" id="2052148"/>
    <lineage>
        <taxon>Bacteria</taxon>
        <taxon>Bacteria division WOR-3</taxon>
    </lineage>
</organism>
<dbReference type="GO" id="GO:0003700">
    <property type="term" value="F:DNA-binding transcription factor activity"/>
    <property type="evidence" value="ECO:0007669"/>
    <property type="project" value="TreeGrafter"/>
</dbReference>
<evidence type="ECO:0000256" key="1">
    <source>
        <dbReference type="ARBA" id="ARBA00023125"/>
    </source>
</evidence>
<dbReference type="PANTHER" id="PTHR33221:SF5">
    <property type="entry name" value="HTH-TYPE TRANSCRIPTIONAL REGULATOR ISCR"/>
    <property type="match status" value="1"/>
</dbReference>
<sequence length="131" mass="15144">MVKISQKTRYAVRALMRLSSYGTEGATLKQISFKENIPLKFLEQIFAALVKADILESKRGAEGGYKLKKNLSEISLYDVMRALKEDVKLARCFEFVKQECPFAEYCSAEAFWKELQEKIMKIFEETKLGRN</sequence>
<dbReference type="SUPFAM" id="SSF46785">
    <property type="entry name" value="Winged helix' DNA-binding domain"/>
    <property type="match status" value="1"/>
</dbReference>
<dbReference type="PANTHER" id="PTHR33221">
    <property type="entry name" value="WINGED HELIX-TURN-HELIX TRANSCRIPTIONAL REGULATOR, RRF2 FAMILY"/>
    <property type="match status" value="1"/>
</dbReference>
<dbReference type="GO" id="GO:0003677">
    <property type="term" value="F:DNA binding"/>
    <property type="evidence" value="ECO:0007669"/>
    <property type="project" value="UniProtKB-KW"/>
</dbReference>
<dbReference type="Pfam" id="PF02082">
    <property type="entry name" value="Rrf2"/>
    <property type="match status" value="1"/>
</dbReference>
<dbReference type="InterPro" id="IPR036388">
    <property type="entry name" value="WH-like_DNA-bd_sf"/>
</dbReference>
<reference evidence="2" key="1">
    <citation type="journal article" date="2020" name="mSystems">
        <title>Genome- and Community-Level Interaction Insights into Carbon Utilization and Element Cycling Functions of Hydrothermarchaeota in Hydrothermal Sediment.</title>
        <authorList>
            <person name="Zhou Z."/>
            <person name="Liu Y."/>
            <person name="Xu W."/>
            <person name="Pan J."/>
            <person name="Luo Z.H."/>
            <person name="Li M."/>
        </authorList>
    </citation>
    <scope>NUCLEOTIDE SEQUENCE [LARGE SCALE GENOMIC DNA]</scope>
    <source>
        <strain evidence="2">SpSt-754</strain>
    </source>
</reference>
<evidence type="ECO:0000313" key="2">
    <source>
        <dbReference type="EMBL" id="HGB35393.1"/>
    </source>
</evidence>
<protein>
    <submittedName>
        <fullName evidence="2">Rrf2 family transcriptional regulator</fullName>
    </submittedName>
</protein>
<dbReference type="GO" id="GO:0005829">
    <property type="term" value="C:cytosol"/>
    <property type="evidence" value="ECO:0007669"/>
    <property type="project" value="TreeGrafter"/>
</dbReference>
<dbReference type="InterPro" id="IPR000944">
    <property type="entry name" value="Tscrpt_reg_Rrf2"/>
</dbReference>
<dbReference type="PROSITE" id="PS51197">
    <property type="entry name" value="HTH_RRF2_2"/>
    <property type="match status" value="1"/>
</dbReference>
<accession>A0A7V3KMC7</accession>
<dbReference type="Gene3D" id="1.10.10.10">
    <property type="entry name" value="Winged helix-like DNA-binding domain superfamily/Winged helix DNA-binding domain"/>
    <property type="match status" value="1"/>
</dbReference>
<dbReference type="NCBIfam" id="TIGR00738">
    <property type="entry name" value="rrf2_super"/>
    <property type="match status" value="1"/>
</dbReference>
<comment type="caution">
    <text evidence="2">The sequence shown here is derived from an EMBL/GenBank/DDBJ whole genome shotgun (WGS) entry which is preliminary data.</text>
</comment>
<dbReference type="InterPro" id="IPR036390">
    <property type="entry name" value="WH_DNA-bd_sf"/>
</dbReference>
<gene>
    <name evidence="2" type="ORF">ENV38_00590</name>
</gene>
<keyword evidence="1" id="KW-0238">DNA-binding</keyword>
<name>A0A7V3KMC7_UNCW3</name>